<reference evidence="8" key="1">
    <citation type="submission" date="2019-05" db="EMBL/GenBank/DDBJ databases">
        <title>Annotation for the trematode Fasciolopsis buski.</title>
        <authorList>
            <person name="Choi Y.-J."/>
        </authorList>
    </citation>
    <scope>NUCLEOTIDE SEQUENCE</scope>
    <source>
        <strain evidence="8">HT</strain>
        <tissue evidence="8">Whole worm</tissue>
    </source>
</reference>
<dbReference type="Gene3D" id="3.90.79.10">
    <property type="entry name" value="Nucleoside Triphosphate Pyrophosphohydrolase"/>
    <property type="match status" value="1"/>
</dbReference>
<comment type="cofactor">
    <cofactor evidence="1">
        <name>Mn(2+)</name>
        <dbReference type="ChEBI" id="CHEBI:29035"/>
    </cofactor>
</comment>
<evidence type="ECO:0000256" key="4">
    <source>
        <dbReference type="ARBA" id="ARBA00022801"/>
    </source>
</evidence>
<keyword evidence="3" id="KW-0479">Metal-binding</keyword>
<protein>
    <recommendedName>
        <fullName evidence="7">Nudix hydrolase domain-containing protein</fullName>
    </recommendedName>
</protein>
<evidence type="ECO:0000256" key="1">
    <source>
        <dbReference type="ARBA" id="ARBA00001936"/>
    </source>
</evidence>
<dbReference type="Proteomes" id="UP000728185">
    <property type="component" value="Unassembled WGS sequence"/>
</dbReference>
<dbReference type="PANTHER" id="PTHR12992:SF11">
    <property type="entry name" value="MITOCHONDRIAL COENZYME A DIPHOSPHATASE NUDT8"/>
    <property type="match status" value="1"/>
</dbReference>
<name>A0A8E0VHP4_9TREM</name>
<accession>A0A8E0VHP4</accession>
<organism evidence="8 9">
    <name type="scientific">Fasciolopsis buskii</name>
    <dbReference type="NCBI Taxonomy" id="27845"/>
    <lineage>
        <taxon>Eukaryota</taxon>
        <taxon>Metazoa</taxon>
        <taxon>Spiralia</taxon>
        <taxon>Lophotrochozoa</taxon>
        <taxon>Platyhelminthes</taxon>
        <taxon>Trematoda</taxon>
        <taxon>Digenea</taxon>
        <taxon>Plagiorchiida</taxon>
        <taxon>Echinostomata</taxon>
        <taxon>Echinostomatoidea</taxon>
        <taxon>Fasciolidae</taxon>
        <taxon>Fasciolopsis</taxon>
    </lineage>
</organism>
<dbReference type="PROSITE" id="PS51462">
    <property type="entry name" value="NUDIX"/>
    <property type="match status" value="1"/>
</dbReference>
<dbReference type="GO" id="GO:0046872">
    <property type="term" value="F:metal ion binding"/>
    <property type="evidence" value="ECO:0007669"/>
    <property type="project" value="UniProtKB-KW"/>
</dbReference>
<keyword evidence="6" id="KW-0464">Manganese</keyword>
<gene>
    <name evidence="8" type="ORF">FBUS_01912</name>
</gene>
<comment type="caution">
    <text evidence="8">The sequence shown here is derived from an EMBL/GenBank/DDBJ whole genome shotgun (WGS) entry which is preliminary data.</text>
</comment>
<evidence type="ECO:0000256" key="3">
    <source>
        <dbReference type="ARBA" id="ARBA00022723"/>
    </source>
</evidence>
<dbReference type="EMBL" id="LUCM01008256">
    <property type="protein sequence ID" value="KAA0188705.1"/>
    <property type="molecule type" value="Genomic_DNA"/>
</dbReference>
<evidence type="ECO:0000256" key="5">
    <source>
        <dbReference type="ARBA" id="ARBA00022842"/>
    </source>
</evidence>
<evidence type="ECO:0000256" key="6">
    <source>
        <dbReference type="ARBA" id="ARBA00023211"/>
    </source>
</evidence>
<evidence type="ECO:0000259" key="7">
    <source>
        <dbReference type="PROSITE" id="PS51462"/>
    </source>
</evidence>
<dbReference type="Pfam" id="PF00293">
    <property type="entry name" value="NUDIX"/>
    <property type="match status" value="1"/>
</dbReference>
<feature type="domain" description="Nudix hydrolase" evidence="7">
    <location>
        <begin position="1"/>
        <end position="154"/>
    </location>
</feature>
<dbReference type="CDD" id="cd03426">
    <property type="entry name" value="NUDIX_CoAse_Nudt7"/>
    <property type="match status" value="1"/>
</dbReference>
<dbReference type="SUPFAM" id="SSF55811">
    <property type="entry name" value="Nudix"/>
    <property type="match status" value="1"/>
</dbReference>
<dbReference type="AlphaFoldDB" id="A0A8E0VHP4"/>
<dbReference type="InterPro" id="IPR015797">
    <property type="entry name" value="NUDIX_hydrolase-like_dom_sf"/>
</dbReference>
<dbReference type="PANTHER" id="PTHR12992">
    <property type="entry name" value="NUDIX HYDROLASE"/>
    <property type="match status" value="1"/>
</dbReference>
<keyword evidence="9" id="KW-1185">Reference proteome</keyword>
<evidence type="ECO:0000256" key="2">
    <source>
        <dbReference type="ARBA" id="ARBA00001946"/>
    </source>
</evidence>
<dbReference type="OrthoDB" id="10262892at2759"/>
<keyword evidence="5" id="KW-0460">Magnesium</keyword>
<sequence>MGHIRCNTVKSCQKRSMFFVAYPDLYDFFHRFPGGRCDPQDQCDMIRTALRETQEEIGINPESVDIWYQLPRMDGRSSLYPVLGFCGHVEIPEEETTTAIQANPTVPLGSAENPHQLRLNTDEVSYVLFRSIDWLSDVNNLAYTDMRSRSSYSFRPTETRSRNADSLKHNLLPHQSRYVLPAYGNLIHTSSPGPRIWGLTAVMTYRVLHCLIPHGGPYPLNLPITKMLEPLINGPITISEKL</sequence>
<dbReference type="InterPro" id="IPR000086">
    <property type="entry name" value="NUDIX_hydrolase_dom"/>
</dbReference>
<comment type="cofactor">
    <cofactor evidence="2">
        <name>Mg(2+)</name>
        <dbReference type="ChEBI" id="CHEBI:18420"/>
    </cofactor>
</comment>
<dbReference type="GO" id="GO:0010945">
    <property type="term" value="F:coenzyme A diphosphatase activity"/>
    <property type="evidence" value="ECO:0007669"/>
    <property type="project" value="InterPro"/>
</dbReference>
<proteinExistence type="predicted"/>
<dbReference type="InterPro" id="IPR045121">
    <property type="entry name" value="CoAse"/>
</dbReference>
<keyword evidence="4" id="KW-0378">Hydrolase</keyword>
<evidence type="ECO:0000313" key="9">
    <source>
        <dbReference type="Proteomes" id="UP000728185"/>
    </source>
</evidence>
<evidence type="ECO:0000313" key="8">
    <source>
        <dbReference type="EMBL" id="KAA0188705.1"/>
    </source>
</evidence>